<dbReference type="Proteomes" id="UP001164705">
    <property type="component" value="Chromosome"/>
</dbReference>
<gene>
    <name evidence="5" type="ORF">N7U66_05930</name>
</gene>
<evidence type="ECO:0000256" key="3">
    <source>
        <dbReference type="ARBA" id="ARBA00023163"/>
    </source>
</evidence>
<dbReference type="SUPFAM" id="SSF46689">
    <property type="entry name" value="Homeodomain-like"/>
    <property type="match status" value="1"/>
</dbReference>
<dbReference type="GO" id="GO:0043565">
    <property type="term" value="F:sequence-specific DNA binding"/>
    <property type="evidence" value="ECO:0007669"/>
    <property type="project" value="InterPro"/>
</dbReference>
<dbReference type="GO" id="GO:0003700">
    <property type="term" value="F:DNA-binding transcription factor activity"/>
    <property type="evidence" value="ECO:0007669"/>
    <property type="project" value="InterPro"/>
</dbReference>
<dbReference type="PROSITE" id="PS00041">
    <property type="entry name" value="HTH_ARAC_FAMILY_1"/>
    <property type="match status" value="1"/>
</dbReference>
<keyword evidence="1" id="KW-0805">Transcription regulation</keyword>
<keyword evidence="3" id="KW-0804">Transcription</keyword>
<dbReference type="InterPro" id="IPR018060">
    <property type="entry name" value="HTH_AraC"/>
</dbReference>
<feature type="domain" description="HTH araC/xylS-type" evidence="4">
    <location>
        <begin position="95"/>
        <end position="193"/>
    </location>
</feature>
<evidence type="ECO:0000259" key="4">
    <source>
        <dbReference type="PROSITE" id="PS01124"/>
    </source>
</evidence>
<dbReference type="AlphaFoldDB" id="A0A9E8MZK0"/>
<protein>
    <submittedName>
        <fullName evidence="5">AraC family transcriptional regulator</fullName>
    </submittedName>
</protein>
<dbReference type="PANTHER" id="PTHR43280:SF2">
    <property type="entry name" value="HTH-TYPE TRANSCRIPTIONAL REGULATOR EXSA"/>
    <property type="match status" value="1"/>
</dbReference>
<dbReference type="Gene3D" id="1.10.10.60">
    <property type="entry name" value="Homeodomain-like"/>
    <property type="match status" value="1"/>
</dbReference>
<dbReference type="SMART" id="SM00342">
    <property type="entry name" value="HTH_ARAC"/>
    <property type="match status" value="1"/>
</dbReference>
<evidence type="ECO:0000256" key="1">
    <source>
        <dbReference type="ARBA" id="ARBA00023015"/>
    </source>
</evidence>
<dbReference type="InterPro" id="IPR018062">
    <property type="entry name" value="HTH_AraC-typ_CS"/>
</dbReference>
<dbReference type="EMBL" id="CP113088">
    <property type="protein sequence ID" value="WAC03149.1"/>
    <property type="molecule type" value="Genomic_DNA"/>
</dbReference>
<name>A0A9E8MZK0_9FLAO</name>
<dbReference type="InterPro" id="IPR009057">
    <property type="entry name" value="Homeodomain-like_sf"/>
</dbReference>
<sequence>MSYPFLKTFGVDTTDVFLNNFQRSKSGHMTYFHESTGDKRISLTLNKIKKYWNIEQGNNVLVKAAIAELQSVFMQQYLILNSDNILSNLEIQKISELPGIIMDQLNTNLTSKILASQVAIKIDRLELGCDIIFKCNLSVLIDEIKLENVANLLMTTDNSLAEIAYQNGYTQRSYLYTVFLKRFGCSPSEYKNNCLKKLG</sequence>
<dbReference type="PROSITE" id="PS01124">
    <property type="entry name" value="HTH_ARAC_FAMILY_2"/>
    <property type="match status" value="1"/>
</dbReference>
<keyword evidence="2" id="KW-0238">DNA-binding</keyword>
<organism evidence="5 6">
    <name type="scientific">Lacinutrix neustonica</name>
    <dbReference type="NCBI Taxonomy" id="2980107"/>
    <lineage>
        <taxon>Bacteria</taxon>
        <taxon>Pseudomonadati</taxon>
        <taxon>Bacteroidota</taxon>
        <taxon>Flavobacteriia</taxon>
        <taxon>Flavobacteriales</taxon>
        <taxon>Flavobacteriaceae</taxon>
        <taxon>Lacinutrix</taxon>
    </lineage>
</organism>
<evidence type="ECO:0000256" key="2">
    <source>
        <dbReference type="ARBA" id="ARBA00023125"/>
    </source>
</evidence>
<proteinExistence type="predicted"/>
<reference evidence="5" key="1">
    <citation type="submission" date="2022-11" db="EMBL/GenBank/DDBJ databases">
        <title>Lacinutrix neustonica HL-RS19T sp. nov., isolated from the surface microlayer sample of brackish Lake Shihwa.</title>
        <authorList>
            <person name="Choi J.Y."/>
            <person name="Hwang C.Y."/>
        </authorList>
    </citation>
    <scope>NUCLEOTIDE SEQUENCE</scope>
    <source>
        <strain evidence="5">HL-RS19</strain>
    </source>
</reference>
<accession>A0A9E8MZK0</accession>
<evidence type="ECO:0000313" key="6">
    <source>
        <dbReference type="Proteomes" id="UP001164705"/>
    </source>
</evidence>
<evidence type="ECO:0000313" key="5">
    <source>
        <dbReference type="EMBL" id="WAC03149.1"/>
    </source>
</evidence>
<dbReference type="PANTHER" id="PTHR43280">
    <property type="entry name" value="ARAC-FAMILY TRANSCRIPTIONAL REGULATOR"/>
    <property type="match status" value="1"/>
</dbReference>
<dbReference type="KEGG" id="lnu:N7U66_05930"/>
<dbReference type="Pfam" id="PF12833">
    <property type="entry name" value="HTH_18"/>
    <property type="match status" value="1"/>
</dbReference>
<keyword evidence="6" id="KW-1185">Reference proteome</keyword>
<dbReference type="RefSeq" id="WP_267677723.1">
    <property type="nucleotide sequence ID" value="NZ_CP113088.1"/>
</dbReference>